<dbReference type="Gene3D" id="3.40.630.10">
    <property type="entry name" value="Zn peptidases"/>
    <property type="match status" value="1"/>
</dbReference>
<comment type="similarity">
    <text evidence="2">Belongs to the peptidase M20 family.</text>
</comment>
<feature type="domain" description="Peptidase M20 dimerisation" evidence="9">
    <location>
        <begin position="223"/>
        <end position="328"/>
    </location>
</feature>
<evidence type="ECO:0000313" key="10">
    <source>
        <dbReference type="EMBL" id="GEN32776.1"/>
    </source>
</evidence>
<evidence type="ECO:0000256" key="8">
    <source>
        <dbReference type="SAM" id="Coils"/>
    </source>
</evidence>
<name>A0A511V1J0_9BACL</name>
<evidence type="ECO:0000256" key="4">
    <source>
        <dbReference type="ARBA" id="ARBA00022723"/>
    </source>
</evidence>
<evidence type="ECO:0000256" key="1">
    <source>
        <dbReference type="ARBA" id="ARBA00001936"/>
    </source>
</evidence>
<comment type="cofactor">
    <cofactor evidence="7">
        <name>Zn(2+)</name>
        <dbReference type="ChEBI" id="CHEBI:29105"/>
    </cofactor>
    <text evidence="7">Binds 2 Zn(2+) ions per subunit.</text>
</comment>
<evidence type="ECO:0000256" key="6">
    <source>
        <dbReference type="ARBA" id="ARBA00023211"/>
    </source>
</evidence>
<dbReference type="InterPro" id="IPR011650">
    <property type="entry name" value="Peptidase_M20_dimer"/>
</dbReference>
<dbReference type="GO" id="GO:0016813">
    <property type="term" value="F:hydrolase activity, acting on carbon-nitrogen (but not peptide) bonds, in linear amidines"/>
    <property type="evidence" value="ECO:0007669"/>
    <property type="project" value="InterPro"/>
</dbReference>
<dbReference type="NCBIfam" id="NF006771">
    <property type="entry name" value="PRK09290.1-5"/>
    <property type="match status" value="1"/>
</dbReference>
<evidence type="ECO:0000256" key="5">
    <source>
        <dbReference type="ARBA" id="ARBA00022801"/>
    </source>
</evidence>
<dbReference type="SUPFAM" id="SSF53187">
    <property type="entry name" value="Zn-dependent exopeptidases"/>
    <property type="match status" value="1"/>
</dbReference>
<feature type="binding site" evidence="7">
    <location>
        <position position="94"/>
    </location>
    <ligand>
        <name>Zn(2+)</name>
        <dbReference type="ChEBI" id="CHEBI:29105"/>
        <label>1</label>
    </ligand>
</feature>
<feature type="coiled-coil region" evidence="8">
    <location>
        <begin position="303"/>
        <end position="330"/>
    </location>
</feature>
<feature type="binding site" evidence="7">
    <location>
        <position position="140"/>
    </location>
    <ligand>
        <name>Zn(2+)</name>
        <dbReference type="ChEBI" id="CHEBI:29105"/>
        <label>2</label>
    </ligand>
</feature>
<evidence type="ECO:0000259" key="9">
    <source>
        <dbReference type="Pfam" id="PF07687"/>
    </source>
</evidence>
<protein>
    <submittedName>
        <fullName evidence="10">Zn-dependent hydrolase</fullName>
    </submittedName>
</protein>
<reference evidence="10 11" key="1">
    <citation type="submission" date="2019-07" db="EMBL/GenBank/DDBJ databases">
        <title>Whole genome shotgun sequence of Aneurinibacillus danicus NBRC 102444.</title>
        <authorList>
            <person name="Hosoyama A."/>
            <person name="Uohara A."/>
            <person name="Ohji S."/>
            <person name="Ichikawa N."/>
        </authorList>
    </citation>
    <scope>NUCLEOTIDE SEQUENCE [LARGE SCALE GENOMIC DNA]</scope>
    <source>
        <strain evidence="10 11">NBRC 102444</strain>
    </source>
</reference>
<keyword evidence="7" id="KW-0862">Zinc</keyword>
<keyword evidence="11" id="KW-1185">Reference proteome</keyword>
<dbReference type="GO" id="GO:0046872">
    <property type="term" value="F:metal ion binding"/>
    <property type="evidence" value="ECO:0007669"/>
    <property type="project" value="UniProtKB-KW"/>
</dbReference>
<keyword evidence="8" id="KW-0175">Coiled coil</keyword>
<gene>
    <name evidence="10" type="ORF">ADA01nite_02360</name>
</gene>
<dbReference type="EMBL" id="BJXX01000013">
    <property type="protein sequence ID" value="GEN32776.1"/>
    <property type="molecule type" value="Genomic_DNA"/>
</dbReference>
<keyword evidence="5 10" id="KW-0378">Hydrolase</keyword>
<dbReference type="InterPro" id="IPR002933">
    <property type="entry name" value="Peptidase_M20"/>
</dbReference>
<dbReference type="InterPro" id="IPR010158">
    <property type="entry name" value="Amidase_Cbmase"/>
</dbReference>
<comment type="cofactor">
    <cofactor evidence="1">
        <name>Mn(2+)</name>
        <dbReference type="ChEBI" id="CHEBI:29035"/>
    </cofactor>
</comment>
<dbReference type="InterPro" id="IPR036264">
    <property type="entry name" value="Bact_exopeptidase_dim_dom"/>
</dbReference>
<dbReference type="NCBIfam" id="TIGR01879">
    <property type="entry name" value="hydantase"/>
    <property type="match status" value="1"/>
</dbReference>
<feature type="binding site" evidence="7">
    <location>
        <position position="397"/>
    </location>
    <ligand>
        <name>Zn(2+)</name>
        <dbReference type="ChEBI" id="CHEBI:29105"/>
        <label>2</label>
    </ligand>
</feature>
<keyword evidence="4 7" id="KW-0479">Metal-binding</keyword>
<dbReference type="PANTHER" id="PTHR32494">
    <property type="entry name" value="ALLANTOATE DEIMINASE-RELATED"/>
    <property type="match status" value="1"/>
</dbReference>
<dbReference type="Gene3D" id="3.30.70.360">
    <property type="match status" value="1"/>
</dbReference>
<evidence type="ECO:0000313" key="11">
    <source>
        <dbReference type="Proteomes" id="UP000321157"/>
    </source>
</evidence>
<dbReference type="CDD" id="cd03884">
    <property type="entry name" value="M20_bAS"/>
    <property type="match status" value="1"/>
</dbReference>
<proteinExistence type="inferred from homology"/>
<dbReference type="Proteomes" id="UP000321157">
    <property type="component" value="Unassembled WGS sequence"/>
</dbReference>
<dbReference type="SUPFAM" id="SSF55031">
    <property type="entry name" value="Bacterial exopeptidase dimerisation domain"/>
    <property type="match status" value="1"/>
</dbReference>
<organism evidence="10 11">
    <name type="scientific">Aneurinibacillus danicus</name>
    <dbReference type="NCBI Taxonomy" id="267746"/>
    <lineage>
        <taxon>Bacteria</taxon>
        <taxon>Bacillati</taxon>
        <taxon>Bacillota</taxon>
        <taxon>Bacilli</taxon>
        <taxon>Bacillales</taxon>
        <taxon>Paenibacillaceae</taxon>
        <taxon>Aneurinibacillus group</taxon>
        <taxon>Aneurinibacillus</taxon>
    </lineage>
</organism>
<accession>A0A511V1J0</accession>
<evidence type="ECO:0000256" key="2">
    <source>
        <dbReference type="ARBA" id="ARBA00006153"/>
    </source>
</evidence>
<comment type="subunit">
    <text evidence="3">Homodimer.</text>
</comment>
<feature type="binding site" evidence="7">
    <location>
        <position position="105"/>
    </location>
    <ligand>
        <name>Zn(2+)</name>
        <dbReference type="ChEBI" id="CHEBI:29105"/>
        <label>1</label>
    </ligand>
</feature>
<evidence type="ECO:0000256" key="7">
    <source>
        <dbReference type="PIRSR" id="PIRSR001235-1"/>
    </source>
</evidence>
<evidence type="ECO:0000256" key="3">
    <source>
        <dbReference type="ARBA" id="ARBA00011738"/>
    </source>
</evidence>
<keyword evidence="6" id="KW-0464">Manganese</keyword>
<dbReference type="Pfam" id="PF07687">
    <property type="entry name" value="M20_dimer"/>
    <property type="match status" value="1"/>
</dbReference>
<dbReference type="Pfam" id="PF01546">
    <property type="entry name" value="Peptidase_M20"/>
    <property type="match status" value="1"/>
</dbReference>
<feature type="binding site" evidence="7">
    <location>
        <position position="105"/>
    </location>
    <ligand>
        <name>Zn(2+)</name>
        <dbReference type="ChEBI" id="CHEBI:29105"/>
        <label>2</label>
    </ligand>
</feature>
<sequence length="431" mass="47674">MFQAINIGKRGKELINICSERLEKRISELAKIGRIEETGVCRLALSKEDKQAVEAVKQWMIEAGMTAHVDHFGNLIGRLEGKNPTAPVLMIGSHIDSQPYGGRFDGVIGVLGGIEVVQTMVENGMIPDVPIEVVAFCDEEGCRFNKGLFGVRGILGKLEPGELERKDKNGVTRRQALMEFGCDPSRFHESEYPAGKIGAYLELHIEQGPVLEALDSPIGIVTGISGPLWLTVEMVGFAGHAGSVPMPMRRDALVGAAKVITRLHEIASRDPENPTVGTVGSLQVFPDSRNIIPERVVFTVDLRDINIERRDRYEAELRQAIEEIAREHDLAYTIQEDTNSEPRYCAESIMEIMRAACREIGVDAPELMSGPFHDALAMSYVCDYGMIFVRCKEGISHNPKEFSTYEDITLGVELLYKTALRMAVSGVMLDR</sequence>
<dbReference type="AlphaFoldDB" id="A0A511V1J0"/>
<feature type="binding site" evidence="7">
    <location>
        <position position="204"/>
    </location>
    <ligand>
        <name>Zn(2+)</name>
        <dbReference type="ChEBI" id="CHEBI:29105"/>
        <label>1</label>
    </ligand>
</feature>
<dbReference type="PANTHER" id="PTHR32494:SF19">
    <property type="entry name" value="ALLANTOATE DEIMINASE-RELATED"/>
    <property type="match status" value="1"/>
</dbReference>
<comment type="caution">
    <text evidence="10">The sequence shown here is derived from an EMBL/GenBank/DDBJ whole genome shotgun (WGS) entry which is preliminary data.</text>
</comment>
<dbReference type="PIRSF" id="PIRSF001235">
    <property type="entry name" value="Amidase_carbamoylase"/>
    <property type="match status" value="1"/>
</dbReference>